<keyword evidence="1" id="KW-0472">Membrane</keyword>
<feature type="transmembrane region" description="Helical" evidence="1">
    <location>
        <begin position="62"/>
        <end position="85"/>
    </location>
</feature>
<dbReference type="InterPro" id="IPR050796">
    <property type="entry name" value="SCF_F-box_component"/>
</dbReference>
<gene>
    <name evidence="4" type="primary">LOC104759030</name>
</gene>
<feature type="domain" description="F-box" evidence="2">
    <location>
        <begin position="9"/>
        <end position="59"/>
    </location>
</feature>
<evidence type="ECO:0000313" key="3">
    <source>
        <dbReference type="Proteomes" id="UP000694864"/>
    </source>
</evidence>
<protein>
    <submittedName>
        <fullName evidence="4">F-box protein At1g20800</fullName>
    </submittedName>
</protein>
<keyword evidence="1" id="KW-1133">Transmembrane helix</keyword>
<dbReference type="InterPro" id="IPR001810">
    <property type="entry name" value="F-box_dom"/>
</dbReference>
<evidence type="ECO:0000256" key="1">
    <source>
        <dbReference type="SAM" id="Phobius"/>
    </source>
</evidence>
<evidence type="ECO:0000259" key="2">
    <source>
        <dbReference type="PROSITE" id="PS50181"/>
    </source>
</evidence>
<dbReference type="GeneID" id="104759030"/>
<dbReference type="RefSeq" id="XP_019094423.1">
    <property type="nucleotide sequence ID" value="XM_019238878.1"/>
</dbReference>
<accession>A0ABM1R5Y5</accession>
<name>A0ABM1R5Y5_CAMSA</name>
<dbReference type="InterPro" id="IPR036047">
    <property type="entry name" value="F-box-like_dom_sf"/>
</dbReference>
<dbReference type="SUPFAM" id="SSF81383">
    <property type="entry name" value="F-box domain"/>
    <property type="match status" value="1"/>
</dbReference>
<reference evidence="3" key="1">
    <citation type="journal article" date="2014" name="Nat. Commun.">
        <title>The emerging biofuel crop Camelina sativa retains a highly undifferentiated hexaploid genome structure.</title>
        <authorList>
            <person name="Kagale S."/>
            <person name="Koh C."/>
            <person name="Nixon J."/>
            <person name="Bollina V."/>
            <person name="Clarke W.E."/>
            <person name="Tuteja R."/>
            <person name="Spillane C."/>
            <person name="Robinson S.J."/>
            <person name="Links M.G."/>
            <person name="Clarke C."/>
            <person name="Higgins E.E."/>
            <person name="Huebert T."/>
            <person name="Sharpe A.G."/>
            <person name="Parkin I.A."/>
        </authorList>
    </citation>
    <scope>NUCLEOTIDE SEQUENCE [LARGE SCALE GENOMIC DNA]</scope>
    <source>
        <strain evidence="3">cv. DH55</strain>
    </source>
</reference>
<dbReference type="Proteomes" id="UP000694864">
    <property type="component" value="Chromosome 17"/>
</dbReference>
<dbReference type="PROSITE" id="PS50181">
    <property type="entry name" value="FBOX"/>
    <property type="match status" value="1"/>
</dbReference>
<proteinExistence type="predicted"/>
<reference evidence="4" key="2">
    <citation type="submission" date="2025-08" db="UniProtKB">
        <authorList>
            <consortium name="RefSeq"/>
        </authorList>
    </citation>
    <scope>IDENTIFICATION</scope>
    <source>
        <tissue evidence="4">Leaf</tissue>
    </source>
</reference>
<evidence type="ECO:0000313" key="4">
    <source>
        <dbReference type="RefSeq" id="XP_019094423.1"/>
    </source>
</evidence>
<sequence>MQPTAIKNNSTMEALPYNLLDQILFRLDPKSLAMMQCTGRYINSYISDDIFRSEYMSRVGTGLLHISSIGSTLLFCYPFRGSMLFRNQDPLDVKTRVLSICSGLLLLLMDGLCVINPLTKSASKLMADKKPLYLDGSLHWLRNDGSILAFNPETEQARLIPIRFPQELSVKTLFAAADNKLTLIWPTKEVIYVYSLENILTDPKWVLVRRMRNVMAEAKRLIFWDVVAYDGKVLMLREKNQDFFDGVVHRYDLRASEWGVMGYIPLWCCTNMDFYLYTPSVYPYVVGLDEKLKPCDGYNRISSLSSIMGLVVGISSEKVETQLRKRSIEEEETKLMLKKQRNY</sequence>
<organism evidence="3 4">
    <name type="scientific">Camelina sativa</name>
    <name type="common">False flax</name>
    <name type="synonym">Myagrum sativum</name>
    <dbReference type="NCBI Taxonomy" id="90675"/>
    <lineage>
        <taxon>Eukaryota</taxon>
        <taxon>Viridiplantae</taxon>
        <taxon>Streptophyta</taxon>
        <taxon>Embryophyta</taxon>
        <taxon>Tracheophyta</taxon>
        <taxon>Spermatophyta</taxon>
        <taxon>Magnoliopsida</taxon>
        <taxon>eudicotyledons</taxon>
        <taxon>Gunneridae</taxon>
        <taxon>Pentapetalae</taxon>
        <taxon>rosids</taxon>
        <taxon>malvids</taxon>
        <taxon>Brassicales</taxon>
        <taxon>Brassicaceae</taxon>
        <taxon>Camelineae</taxon>
        <taxon>Camelina</taxon>
    </lineage>
</organism>
<keyword evidence="3" id="KW-1185">Reference proteome</keyword>
<feature type="transmembrane region" description="Helical" evidence="1">
    <location>
        <begin position="97"/>
        <end position="119"/>
    </location>
</feature>
<dbReference type="SUPFAM" id="SSF50965">
    <property type="entry name" value="Galactose oxidase, central domain"/>
    <property type="match status" value="1"/>
</dbReference>
<dbReference type="PANTHER" id="PTHR31672">
    <property type="entry name" value="BNACNNG10540D PROTEIN"/>
    <property type="match status" value="1"/>
</dbReference>
<keyword evidence="1" id="KW-0812">Transmembrane</keyword>
<dbReference type="InterPro" id="IPR011043">
    <property type="entry name" value="Gal_Oxase/kelch_b-propeller"/>
</dbReference>